<dbReference type="AlphaFoldDB" id="A0A0N4VNS7"/>
<dbReference type="GO" id="GO:0006508">
    <property type="term" value="P:proteolysis"/>
    <property type="evidence" value="ECO:0007669"/>
    <property type="project" value="UniProtKB-KW"/>
</dbReference>
<evidence type="ECO:0000256" key="2">
    <source>
        <dbReference type="ARBA" id="ARBA00010136"/>
    </source>
</evidence>
<evidence type="ECO:0000313" key="12">
    <source>
        <dbReference type="WBParaSite" id="EVEC_0001265001-mRNA-1"/>
    </source>
</evidence>
<dbReference type="SUPFAM" id="SSF55486">
    <property type="entry name" value="Metalloproteases ('zincins'), catalytic domain"/>
    <property type="match status" value="1"/>
</dbReference>
<dbReference type="PANTHER" id="PTHR11533:SF299">
    <property type="entry name" value="AMINOPEPTIDASE"/>
    <property type="match status" value="1"/>
</dbReference>
<evidence type="ECO:0000256" key="7">
    <source>
        <dbReference type="ARBA" id="ARBA00023049"/>
    </source>
</evidence>
<keyword evidence="7" id="KW-0482">Metalloprotease</keyword>
<evidence type="ECO:0000256" key="6">
    <source>
        <dbReference type="ARBA" id="ARBA00022833"/>
    </source>
</evidence>
<dbReference type="EMBL" id="UXUI01012773">
    <property type="protein sequence ID" value="VDD97072.1"/>
    <property type="molecule type" value="Genomic_DNA"/>
</dbReference>
<evidence type="ECO:0000256" key="4">
    <source>
        <dbReference type="ARBA" id="ARBA00022723"/>
    </source>
</evidence>
<dbReference type="GO" id="GO:0005615">
    <property type="term" value="C:extracellular space"/>
    <property type="evidence" value="ECO:0007669"/>
    <property type="project" value="TreeGrafter"/>
</dbReference>
<organism evidence="12">
    <name type="scientific">Enterobius vermicularis</name>
    <name type="common">Human pinworm</name>
    <dbReference type="NCBI Taxonomy" id="51028"/>
    <lineage>
        <taxon>Eukaryota</taxon>
        <taxon>Metazoa</taxon>
        <taxon>Ecdysozoa</taxon>
        <taxon>Nematoda</taxon>
        <taxon>Chromadorea</taxon>
        <taxon>Rhabditida</taxon>
        <taxon>Spirurina</taxon>
        <taxon>Oxyuridomorpha</taxon>
        <taxon>Oxyuroidea</taxon>
        <taxon>Oxyuridae</taxon>
        <taxon>Enterobius</taxon>
    </lineage>
</organism>
<reference evidence="12" key="1">
    <citation type="submission" date="2017-02" db="UniProtKB">
        <authorList>
            <consortium name="WormBaseParasite"/>
        </authorList>
    </citation>
    <scope>IDENTIFICATION</scope>
</reference>
<dbReference type="GO" id="GO:0016020">
    <property type="term" value="C:membrane"/>
    <property type="evidence" value="ECO:0007669"/>
    <property type="project" value="TreeGrafter"/>
</dbReference>
<dbReference type="PRINTS" id="PR00756">
    <property type="entry name" value="ALADIPTASE"/>
</dbReference>
<evidence type="ECO:0000313" key="11">
    <source>
        <dbReference type="Proteomes" id="UP000274131"/>
    </source>
</evidence>
<keyword evidence="5" id="KW-0378">Hydrolase</keyword>
<reference evidence="10 11" key="2">
    <citation type="submission" date="2018-10" db="EMBL/GenBank/DDBJ databases">
        <authorList>
            <consortium name="Pathogen Informatics"/>
        </authorList>
    </citation>
    <scope>NUCLEOTIDE SEQUENCE [LARGE SCALE GENOMIC DNA]</scope>
</reference>
<evidence type="ECO:0000313" key="10">
    <source>
        <dbReference type="EMBL" id="VDD97072.1"/>
    </source>
</evidence>
<evidence type="ECO:0000256" key="1">
    <source>
        <dbReference type="ARBA" id="ARBA00001947"/>
    </source>
</evidence>
<dbReference type="InterPro" id="IPR027268">
    <property type="entry name" value="Peptidase_M4/M1_CTD_sf"/>
</dbReference>
<comment type="similarity">
    <text evidence="2">Belongs to the peptidase M1 family.</text>
</comment>
<dbReference type="Gene3D" id="2.60.40.1910">
    <property type="match status" value="1"/>
</dbReference>
<comment type="cofactor">
    <cofactor evidence="1">
        <name>Zn(2+)</name>
        <dbReference type="ChEBI" id="CHEBI:29105"/>
    </cofactor>
</comment>
<keyword evidence="11" id="KW-1185">Reference proteome</keyword>
<dbReference type="GO" id="GO:0005737">
    <property type="term" value="C:cytoplasm"/>
    <property type="evidence" value="ECO:0007669"/>
    <property type="project" value="TreeGrafter"/>
</dbReference>
<gene>
    <name evidence="10" type="ORF">EVEC_LOCUS11823</name>
</gene>
<keyword evidence="6" id="KW-0862">Zinc</keyword>
<keyword evidence="3" id="KW-0645">Protease</keyword>
<dbReference type="InterPro" id="IPR050344">
    <property type="entry name" value="Peptidase_M1_aminopeptidases"/>
</dbReference>
<evidence type="ECO:0000259" key="9">
    <source>
        <dbReference type="Pfam" id="PF11838"/>
    </source>
</evidence>
<dbReference type="InterPro" id="IPR001930">
    <property type="entry name" value="Peptidase_M1"/>
</dbReference>
<dbReference type="GO" id="GO:0043171">
    <property type="term" value="P:peptide catabolic process"/>
    <property type="evidence" value="ECO:0007669"/>
    <property type="project" value="TreeGrafter"/>
</dbReference>
<dbReference type="Pfam" id="PF11838">
    <property type="entry name" value="ERAP1_C"/>
    <property type="match status" value="1"/>
</dbReference>
<proteinExistence type="inferred from homology"/>
<dbReference type="Proteomes" id="UP000274131">
    <property type="component" value="Unassembled WGS sequence"/>
</dbReference>
<dbReference type="Gene3D" id="1.25.50.20">
    <property type="match status" value="1"/>
</dbReference>
<dbReference type="GO" id="GO:0008270">
    <property type="term" value="F:zinc ion binding"/>
    <property type="evidence" value="ECO:0007669"/>
    <property type="project" value="InterPro"/>
</dbReference>
<feature type="domain" description="ERAP1-like C-terminal" evidence="9">
    <location>
        <begin position="264"/>
        <end position="539"/>
    </location>
</feature>
<evidence type="ECO:0000256" key="5">
    <source>
        <dbReference type="ARBA" id="ARBA00022801"/>
    </source>
</evidence>
<dbReference type="Pfam" id="PF01433">
    <property type="entry name" value="Peptidase_M1"/>
    <property type="match status" value="1"/>
</dbReference>
<dbReference type="GO" id="GO:0042277">
    <property type="term" value="F:peptide binding"/>
    <property type="evidence" value="ECO:0007669"/>
    <property type="project" value="TreeGrafter"/>
</dbReference>
<dbReference type="InterPro" id="IPR014782">
    <property type="entry name" value="Peptidase_M1_dom"/>
</dbReference>
<name>A0A0N4VNS7_ENTVE</name>
<dbReference type="OrthoDB" id="6337587at2759"/>
<dbReference type="PANTHER" id="PTHR11533">
    <property type="entry name" value="PROTEASE M1 ZINC METALLOPROTEASE"/>
    <property type="match status" value="1"/>
</dbReference>
<evidence type="ECO:0000259" key="8">
    <source>
        <dbReference type="Pfam" id="PF01433"/>
    </source>
</evidence>
<dbReference type="Gene3D" id="1.10.390.10">
    <property type="entry name" value="Neutral Protease Domain 2"/>
    <property type="match status" value="1"/>
</dbReference>
<sequence length="540" mass="63212">MENWGLITAAENSVGYNRQLCDARTKLWVADVIAHEIAHMWFGNLATMRWWNDMWINEGFATMMAVKAADFVQNTTIRTNEYFTAEMAYHALRSDSYTEQPMSLKKNSTQVYTINKKILYLKAATVLRMMEATVGDDEFRETLHYYLTKYAYKNADKDEFLNCFSRQYAAKKLRNNTFISKNISLFSFLDSWFYQPGFPLLQVDRSGDKIMVSQKLYNTDDIGNSSETNFQWNVPLFVKTNDPSSILWLRRNESLVLRASRRPVLVDVDTRGYYRINYDENTWKDLIVQLLENHTEISPNARVRLIDDAFTLAGSKIISFEVPLRLGIYLKQELNLSPLSCFFRHFDVLNEKFKVHSKSALFTRFGIFLLEPLYHHYVKTFIPTLQRESDVKIWVQSAVISKICLYGYQPCVQLILPLFKELVQNCTGRMFSDSCNKVQPTVRRVLYAVAAKYGSQEDFETLLQKSRIEKSRFESQRLYSVLGYTQNQSNIYRILEENFNEGADFKINFQLLALARSEAKIKQWLAFMTKNYNSQVDIWK</sequence>
<dbReference type="InterPro" id="IPR024571">
    <property type="entry name" value="ERAP1-like_C_dom"/>
</dbReference>
<feature type="domain" description="Peptidase M1 membrane alanine aminopeptidase" evidence="8">
    <location>
        <begin position="1"/>
        <end position="171"/>
    </location>
</feature>
<keyword evidence="4" id="KW-0479">Metal-binding</keyword>
<dbReference type="GO" id="GO:0070006">
    <property type="term" value="F:metalloaminopeptidase activity"/>
    <property type="evidence" value="ECO:0007669"/>
    <property type="project" value="TreeGrafter"/>
</dbReference>
<protein>
    <submittedName>
        <fullName evidence="12">Aminopeptidase N</fullName>
    </submittedName>
</protein>
<dbReference type="STRING" id="51028.A0A0N4VNS7"/>
<dbReference type="WBParaSite" id="EVEC_0001265001-mRNA-1">
    <property type="protein sequence ID" value="EVEC_0001265001-mRNA-1"/>
    <property type="gene ID" value="EVEC_0001265001"/>
</dbReference>
<accession>A0A0N4VNS7</accession>
<evidence type="ECO:0000256" key="3">
    <source>
        <dbReference type="ARBA" id="ARBA00022670"/>
    </source>
</evidence>